<gene>
    <name evidence="2" type="ORF">SNF14_09640</name>
</gene>
<dbReference type="Proteomes" id="UP001285855">
    <property type="component" value="Unassembled WGS sequence"/>
</dbReference>
<keyword evidence="3" id="KW-1185">Reference proteome</keyword>
<sequence length="278" mass="32079">MKNILFAYLLVLLCFSCAPQLKSTILKTRPTLSENDLIVVLDISDDQPIDEDLVGSIAAKDGGLSVNCTYYENVLNLKALARNAGANLVKITEHKTPDKRSTCHRLKANIYYVLNPKEYETKILWRADRKLTWDDFKGTPDTLNYPNTLALTNSGFGYETGINLFKDGKVFVQSVFNTYDSWVVPDGRNDYVLRHEQIHFDITEIYSRKLRKELADAKIKSSNATAAQAIFKKVFREMELRQIRYDQETQRGDKQETQEHWEAVVKLELAKYEFYKDN</sequence>
<dbReference type="InterPro" id="IPR010321">
    <property type="entry name" value="DUF922"/>
</dbReference>
<comment type="caution">
    <text evidence="2">The sequence shown here is derived from an EMBL/GenBank/DDBJ whole genome shotgun (WGS) entry which is preliminary data.</text>
</comment>
<dbReference type="Pfam" id="PF06037">
    <property type="entry name" value="DUF922"/>
    <property type="match status" value="1"/>
</dbReference>
<name>A0ABU5EMC6_9FLAO</name>
<proteinExistence type="predicted"/>
<feature type="chain" id="PRO_5045804703" evidence="1">
    <location>
        <begin position="24"/>
        <end position="278"/>
    </location>
</feature>
<evidence type="ECO:0000313" key="2">
    <source>
        <dbReference type="EMBL" id="MDY2587601.1"/>
    </source>
</evidence>
<evidence type="ECO:0000256" key="1">
    <source>
        <dbReference type="SAM" id="SignalP"/>
    </source>
</evidence>
<organism evidence="2 3">
    <name type="scientific">Winogradskyella aquimaris</name>
    <dbReference type="NCBI Taxonomy" id="864074"/>
    <lineage>
        <taxon>Bacteria</taxon>
        <taxon>Pseudomonadati</taxon>
        <taxon>Bacteroidota</taxon>
        <taxon>Flavobacteriia</taxon>
        <taxon>Flavobacteriales</taxon>
        <taxon>Flavobacteriaceae</taxon>
        <taxon>Winogradskyella</taxon>
    </lineage>
</organism>
<evidence type="ECO:0000313" key="3">
    <source>
        <dbReference type="Proteomes" id="UP001285855"/>
    </source>
</evidence>
<reference evidence="2 3" key="1">
    <citation type="submission" date="2023-11" db="EMBL/GenBank/DDBJ databases">
        <title>Winogradskyella pelagius sp. nov., isolated from coastal sediment.</title>
        <authorList>
            <person name="Li F."/>
        </authorList>
    </citation>
    <scope>NUCLEOTIDE SEQUENCE [LARGE SCALE GENOMIC DNA]</scope>
    <source>
        <strain evidence="2 3">KCTC 23502</strain>
    </source>
</reference>
<accession>A0ABU5EMC6</accession>
<dbReference type="RefSeq" id="WP_320555956.1">
    <property type="nucleotide sequence ID" value="NZ_JAXDAE010000009.1"/>
</dbReference>
<protein>
    <submittedName>
        <fullName evidence="2">Uncharacterized protein</fullName>
    </submittedName>
</protein>
<dbReference type="EMBL" id="JAXDAE010000009">
    <property type="protein sequence ID" value="MDY2587601.1"/>
    <property type="molecule type" value="Genomic_DNA"/>
</dbReference>
<feature type="signal peptide" evidence="1">
    <location>
        <begin position="1"/>
        <end position="23"/>
    </location>
</feature>
<keyword evidence="1" id="KW-0732">Signal</keyword>